<dbReference type="GO" id="GO:0005634">
    <property type="term" value="C:nucleus"/>
    <property type="evidence" value="ECO:0007669"/>
    <property type="project" value="TreeGrafter"/>
</dbReference>
<evidence type="ECO:0000313" key="3">
    <source>
        <dbReference type="Proteomes" id="UP001165083"/>
    </source>
</evidence>
<feature type="domain" description="DDE-1" evidence="1">
    <location>
        <begin position="3"/>
        <end position="101"/>
    </location>
</feature>
<keyword evidence="3" id="KW-1185">Reference proteome</keyword>
<reference evidence="2" key="1">
    <citation type="submission" date="2023-04" db="EMBL/GenBank/DDBJ databases">
        <title>Phytophthora lilii NBRC 32176.</title>
        <authorList>
            <person name="Ichikawa N."/>
            <person name="Sato H."/>
            <person name="Tonouchi N."/>
        </authorList>
    </citation>
    <scope>NUCLEOTIDE SEQUENCE</scope>
    <source>
        <strain evidence="2">NBRC 32176</strain>
    </source>
</reference>
<dbReference type="Proteomes" id="UP001165083">
    <property type="component" value="Unassembled WGS sequence"/>
</dbReference>
<dbReference type="PANTHER" id="PTHR19303:SF73">
    <property type="entry name" value="PROTEIN PDC2"/>
    <property type="match status" value="1"/>
</dbReference>
<protein>
    <submittedName>
        <fullName evidence="2">Unnamed protein product</fullName>
    </submittedName>
</protein>
<sequence>MARQDRKILLLIDNAPSHIDVQLTHVEVVFLPLNATAVLQPFDEGIIACFKAHYRRFHLMHALEVADQQQKNWLKVDILTAMKWVATAWSEVSPDTVTNCWRKCGFSCDFSTSASVYPLSVKRFMAESVADIQAAVNALHLTDAVSIDDILNPTGENEVHSAYSDDAVLDLVMPSPEKSDEEAEEVTNAPDSLLEGAPSDAEFAAAASVVMRRLLSKNETTCAVSMTKSFLSKWIFEHNLKKLANKKQELITSHFKPIACGED</sequence>
<name>A0A9W7D931_9STRA</name>
<dbReference type="OrthoDB" id="116731at2759"/>
<organism evidence="2 3">
    <name type="scientific">Phytophthora lilii</name>
    <dbReference type="NCBI Taxonomy" id="2077276"/>
    <lineage>
        <taxon>Eukaryota</taxon>
        <taxon>Sar</taxon>
        <taxon>Stramenopiles</taxon>
        <taxon>Oomycota</taxon>
        <taxon>Peronosporomycetes</taxon>
        <taxon>Peronosporales</taxon>
        <taxon>Peronosporaceae</taxon>
        <taxon>Phytophthora</taxon>
    </lineage>
</organism>
<dbReference type="EMBL" id="BSXW01012496">
    <property type="protein sequence ID" value="GMF65741.1"/>
    <property type="molecule type" value="Genomic_DNA"/>
</dbReference>
<evidence type="ECO:0000259" key="1">
    <source>
        <dbReference type="Pfam" id="PF03184"/>
    </source>
</evidence>
<dbReference type="AlphaFoldDB" id="A0A9W7D931"/>
<comment type="caution">
    <text evidence="2">The sequence shown here is derived from an EMBL/GenBank/DDBJ whole genome shotgun (WGS) entry which is preliminary data.</text>
</comment>
<dbReference type="InterPro" id="IPR004875">
    <property type="entry name" value="DDE_SF_endonuclease_dom"/>
</dbReference>
<dbReference type="PANTHER" id="PTHR19303">
    <property type="entry name" value="TRANSPOSON"/>
    <property type="match status" value="1"/>
</dbReference>
<proteinExistence type="predicted"/>
<dbReference type="InterPro" id="IPR050863">
    <property type="entry name" value="CenT-Element_Derived"/>
</dbReference>
<dbReference type="Pfam" id="PF03184">
    <property type="entry name" value="DDE_1"/>
    <property type="match status" value="1"/>
</dbReference>
<dbReference type="GO" id="GO:0003677">
    <property type="term" value="F:DNA binding"/>
    <property type="evidence" value="ECO:0007669"/>
    <property type="project" value="TreeGrafter"/>
</dbReference>
<evidence type="ECO:0000313" key="2">
    <source>
        <dbReference type="EMBL" id="GMF65741.1"/>
    </source>
</evidence>
<gene>
    <name evidence="2" type="ORF">Plil01_001835400</name>
</gene>
<accession>A0A9W7D931</accession>